<dbReference type="GO" id="GO:0005524">
    <property type="term" value="F:ATP binding"/>
    <property type="evidence" value="ECO:0007669"/>
    <property type="project" value="UniProtKB-KW"/>
</dbReference>
<dbReference type="Gene3D" id="1.10.8.430">
    <property type="entry name" value="Helical domain of apoptotic protease-activating factors"/>
    <property type="match status" value="1"/>
</dbReference>
<dbReference type="GO" id="GO:0051707">
    <property type="term" value="P:response to other organism"/>
    <property type="evidence" value="ECO:0007669"/>
    <property type="project" value="UniProtKB-ARBA"/>
</dbReference>
<evidence type="ECO:0000313" key="10">
    <source>
        <dbReference type="EnsemblPlants" id="Kaladp0008s0616.1.v1.1"/>
    </source>
</evidence>
<dbReference type="Gene3D" id="3.80.10.10">
    <property type="entry name" value="Ribonuclease Inhibitor"/>
    <property type="match status" value="2"/>
</dbReference>
<evidence type="ECO:0000256" key="5">
    <source>
        <dbReference type="ARBA" id="ARBA00022840"/>
    </source>
</evidence>
<keyword evidence="11" id="KW-1185">Reference proteome</keyword>
<dbReference type="GO" id="GO:0043531">
    <property type="term" value="F:ADP binding"/>
    <property type="evidence" value="ECO:0007669"/>
    <property type="project" value="InterPro"/>
</dbReference>
<reference evidence="10" key="1">
    <citation type="submission" date="2021-01" db="UniProtKB">
        <authorList>
            <consortium name="EnsemblPlants"/>
        </authorList>
    </citation>
    <scope>IDENTIFICATION</scope>
</reference>
<name>A0A7N0RD25_KALFE</name>
<evidence type="ECO:0000259" key="7">
    <source>
        <dbReference type="Pfam" id="PF18052"/>
    </source>
</evidence>
<accession>A0A7N0RD25</accession>
<evidence type="ECO:0000256" key="2">
    <source>
        <dbReference type="ARBA" id="ARBA00022737"/>
    </source>
</evidence>
<dbReference type="InterPro" id="IPR032675">
    <property type="entry name" value="LRR_dom_sf"/>
</dbReference>
<keyword evidence="3" id="KW-0547">Nucleotide-binding</keyword>
<dbReference type="Pfam" id="PF00931">
    <property type="entry name" value="NB-ARC"/>
    <property type="match status" value="1"/>
</dbReference>
<keyword evidence="2" id="KW-0677">Repeat</keyword>
<dbReference type="PRINTS" id="PR00364">
    <property type="entry name" value="DISEASERSIST"/>
</dbReference>
<dbReference type="InterPro" id="IPR003591">
    <property type="entry name" value="Leu-rich_rpt_typical-subtyp"/>
</dbReference>
<evidence type="ECO:0000313" key="11">
    <source>
        <dbReference type="Proteomes" id="UP000594263"/>
    </source>
</evidence>
<dbReference type="Pfam" id="PF23559">
    <property type="entry name" value="WHD_DRP"/>
    <property type="match status" value="1"/>
</dbReference>
<dbReference type="SUPFAM" id="SSF52058">
    <property type="entry name" value="L domain-like"/>
    <property type="match status" value="2"/>
</dbReference>
<feature type="domain" description="Disease resistance N-terminal" evidence="7">
    <location>
        <begin position="35"/>
        <end position="94"/>
    </location>
</feature>
<dbReference type="InterPro" id="IPR058922">
    <property type="entry name" value="WHD_DRP"/>
</dbReference>
<dbReference type="InterPro" id="IPR041118">
    <property type="entry name" value="Rx_N"/>
</dbReference>
<dbReference type="Gene3D" id="3.40.50.300">
    <property type="entry name" value="P-loop containing nucleotide triphosphate hydrolases"/>
    <property type="match status" value="2"/>
</dbReference>
<dbReference type="InterPro" id="IPR002182">
    <property type="entry name" value="NB-ARC"/>
</dbReference>
<dbReference type="Proteomes" id="UP000594263">
    <property type="component" value="Unplaced"/>
</dbReference>
<evidence type="ECO:0000259" key="9">
    <source>
        <dbReference type="Pfam" id="PF23598"/>
    </source>
</evidence>
<evidence type="ECO:0000256" key="1">
    <source>
        <dbReference type="ARBA" id="ARBA00022614"/>
    </source>
</evidence>
<evidence type="ECO:0000259" key="6">
    <source>
        <dbReference type="Pfam" id="PF00931"/>
    </source>
</evidence>
<sequence length="1381" mass="156518">MSGLEGAILARANKGLASVILSRKLYAIFSKWEADTSLLNDLKVQLNCVEALLCDAEEKQLVEENDNVEIWAQKARFAIYDAEDSLDNILVEMPAKWNKVHTKNSDLAESSSTVATSYKKTIEEELVKIIDTLKDIAIQRDDLGLKEKHELTSYREAGRLFSSLANNKSSIHGRSEDQHEIMSMLNSREGDDDDLRVIPIVGISGLGKTTLACLVFHKYKSLNRSFGLPSWLEHLVQREDNDSNTLPSDVKGWACDSDDEFESIREDNSSNPFLFDANEWASGSDDDFDSKREDNSSDSLIFDVKGWTHGSYDDYDSTHIIKSLLESVTGQESKVGNNLKLLQQQLKKQLQGKKFFIVLDDFWTNDPQNWNVLSTFFSVGAPGSRVIVTTRGENVARIVTTSPNFFYKLEKLSRDESWFFFEEIVFRGRNSSKHLVLTDIGLDIVSRCKGLPLEIKMIGGLLLSKGNDEIEWRTVLNNKIWGNSKIIPSLRLSYYDLPLGVQKCFACCSIFPKDYLFTLEEVMMLWIGEGLIEKFCEGNQYEDVARIYFNHLCSKVFFQESSSGRSEEFVMHKVIHDLALSVSRCADLDIVNMQYRRLSYIQGKDESLLNNMSRTKVHHLRTFLPLRESGFPKKEGGFYFNNKLFGDLLSNFKLLRVLSLSGYVISELPDSVGDMKLLRYLDLSCTDIDHLPDNICRLYSLQILLLSGCRNLKRLPSEVCNLVNLRHLYIDGTNLKEMPDGIGRMKNIQTLSSYVLGEGKSKQMREFKELVHLQGKLLISGLNNVKDPQDVVFAGFKRKKGLEELVLEWETIDDEKDLDATEALKNFDWLIREVRRKRGCEQDEKVLDAIEAHKNLKSLTIKGYGGKRLSDWIVGVSPSFTAMVSLCIINCFNCEALPPLGNLPFLKHLEMLRLNRVESFGEEFYGDSDTNSFQSLEKLTVDGMKALKTWCFPGGGRVAFKMLDDLTIRNCCNLKKIPHCFPSLTQLFIGYCDSLLEICSADEEGSNSITPCQHHPFQSIRIFSCHRLIKIPNSFTNSDNFEIDRCQNLVSGIRLQHVRKLSLTDNGNSLQARSPLQYCRYDLMEELTVYSSLSDFHNAETYRCTSLKRLELTIPRRSKFSFDEVRIRLPPNLSDFTIRGSDNTLHYDIRNLMAEISNLRSLTKLDLSGLASGSFPDVDLPSTLKSQLAIALQSKAFQANSSVAVAEVSRSCGLNTVVSSSVYRQPSQLWSLFRLYILITVVVSMSCQTATTLHTLHIERCPELSVTGDGFPVNLRSLDIIFCGKMKPFINMVVPTLTSLTHLHLEGFQDISSLDHCLVESIQTLTIKSFPRLESLSRALQNLKHLRHLDVKDCPLVNPKSWTVLQKEAPSKAVGTGDIYY</sequence>
<proteinExistence type="predicted"/>
<dbReference type="InterPro" id="IPR036388">
    <property type="entry name" value="WH-like_DNA-bd_sf"/>
</dbReference>
<dbReference type="Gene3D" id="1.10.10.10">
    <property type="entry name" value="Winged helix-like DNA-binding domain superfamily/Winged helix DNA-binding domain"/>
    <property type="match status" value="1"/>
</dbReference>
<dbReference type="Gramene" id="Kaladp0008s0616.1.v1.1">
    <property type="protein sequence ID" value="Kaladp0008s0616.1.v1.1"/>
    <property type="gene ID" value="Kaladp0008s0616.v1.1"/>
</dbReference>
<dbReference type="PANTHER" id="PTHR36766">
    <property type="entry name" value="PLANT BROAD-SPECTRUM MILDEW RESISTANCE PROTEIN RPW8"/>
    <property type="match status" value="1"/>
</dbReference>
<dbReference type="SMART" id="SM00369">
    <property type="entry name" value="LRR_TYP"/>
    <property type="match status" value="2"/>
</dbReference>
<protein>
    <submittedName>
        <fullName evidence="10">Uncharacterized protein</fullName>
    </submittedName>
</protein>
<feature type="domain" description="Disease resistance protein winged helix" evidence="8">
    <location>
        <begin position="510"/>
        <end position="579"/>
    </location>
</feature>
<dbReference type="Gene3D" id="1.20.5.4130">
    <property type="match status" value="1"/>
</dbReference>
<keyword evidence="5" id="KW-0067">ATP-binding</keyword>
<dbReference type="PANTHER" id="PTHR36766:SF40">
    <property type="entry name" value="DISEASE RESISTANCE PROTEIN RGA3"/>
    <property type="match status" value="1"/>
</dbReference>
<dbReference type="OMA" id="WETIDDE"/>
<evidence type="ECO:0000256" key="4">
    <source>
        <dbReference type="ARBA" id="ARBA00022821"/>
    </source>
</evidence>
<keyword evidence="1" id="KW-0433">Leucine-rich repeat</keyword>
<dbReference type="GO" id="GO:0006952">
    <property type="term" value="P:defense response"/>
    <property type="evidence" value="ECO:0007669"/>
    <property type="project" value="UniProtKB-KW"/>
</dbReference>
<evidence type="ECO:0000259" key="8">
    <source>
        <dbReference type="Pfam" id="PF23559"/>
    </source>
</evidence>
<dbReference type="Pfam" id="PF18052">
    <property type="entry name" value="Rx_N"/>
    <property type="match status" value="1"/>
</dbReference>
<dbReference type="InterPro" id="IPR055414">
    <property type="entry name" value="LRR_R13L4/SHOC2-like"/>
</dbReference>
<dbReference type="InterPro" id="IPR042197">
    <property type="entry name" value="Apaf_helical"/>
</dbReference>
<dbReference type="InterPro" id="IPR027417">
    <property type="entry name" value="P-loop_NTPase"/>
</dbReference>
<keyword evidence="4" id="KW-0611">Plant defense</keyword>
<feature type="domain" description="NB-ARC" evidence="6">
    <location>
        <begin position="302"/>
        <end position="429"/>
    </location>
</feature>
<evidence type="ECO:0000256" key="3">
    <source>
        <dbReference type="ARBA" id="ARBA00022741"/>
    </source>
</evidence>
<dbReference type="SUPFAM" id="SSF52540">
    <property type="entry name" value="P-loop containing nucleoside triphosphate hydrolases"/>
    <property type="match status" value="2"/>
</dbReference>
<dbReference type="Pfam" id="PF23598">
    <property type="entry name" value="LRR_14"/>
    <property type="match status" value="1"/>
</dbReference>
<feature type="domain" description="Disease resistance R13L4/SHOC-2-like LRR" evidence="9">
    <location>
        <begin position="648"/>
        <end position="969"/>
    </location>
</feature>
<dbReference type="EnsemblPlants" id="Kaladp0008s0616.1.v1.1">
    <property type="protein sequence ID" value="Kaladp0008s0616.1.v1.1"/>
    <property type="gene ID" value="Kaladp0008s0616.v1.1"/>
</dbReference>
<organism evidence="10 11">
    <name type="scientific">Kalanchoe fedtschenkoi</name>
    <name type="common">Lavender scallops</name>
    <name type="synonym">South American air plant</name>
    <dbReference type="NCBI Taxonomy" id="63787"/>
    <lineage>
        <taxon>Eukaryota</taxon>
        <taxon>Viridiplantae</taxon>
        <taxon>Streptophyta</taxon>
        <taxon>Embryophyta</taxon>
        <taxon>Tracheophyta</taxon>
        <taxon>Spermatophyta</taxon>
        <taxon>Magnoliopsida</taxon>
        <taxon>eudicotyledons</taxon>
        <taxon>Gunneridae</taxon>
        <taxon>Pentapetalae</taxon>
        <taxon>Saxifragales</taxon>
        <taxon>Crassulaceae</taxon>
        <taxon>Kalanchoe</taxon>
    </lineage>
</organism>